<evidence type="ECO:0000313" key="2">
    <source>
        <dbReference type="Proteomes" id="UP000244906"/>
    </source>
</evidence>
<dbReference type="EMBL" id="QDDL01000009">
    <property type="protein sequence ID" value="PVZ65690.1"/>
    <property type="molecule type" value="Genomic_DNA"/>
</dbReference>
<accession>A0A2V1GYF8</accession>
<keyword evidence="2" id="KW-1185">Reference proteome</keyword>
<dbReference type="Pfam" id="PF11230">
    <property type="entry name" value="YjjI-like"/>
    <property type="match status" value="1"/>
</dbReference>
<sequence>MSQQTRLRQIANDPKLSYAQKSRYLSLEADGMLDYPQLPQAARQAMDQGMICDLFEGHAPFKPRYVLPDYEKALQQGSKWLELEPPQDLDEAINFLLVLYHHVPSVTNLPVSVGRLDVLLEPYLDQSISQAQLEKKIRLMWQMIDRTLPDAFIHANIGPHDSRVGRAVLKVDGELAQVAPNLTMRYQAGITPDDMLQQAVENICKCNKPHIANEAMIAKDFDEKGFGIVSCYNSLPYAGGAHTLVRLNLKQVAEMSDGTETDFLQRAIPLACQWMYQVIDARIDYLVNQSNFYQSSFLVAEGLIDPERFTAMFGTFGLAEATNYLIQASGQQGRYGHDQQANQLALRITQALAEIVETTPVKHCWRERAMFHAQSGISIDTDTSAGCRIPYGEEPDNLQHILTVLPHHKYFTAGISDIFPIDETIEQNLQALMTVCKGALDQGLRMFTANVANNELIRVTGYMVRRSDIKNMQEKGSRINSSAFGAEAVEKCNILQRNARVISQEMHPFFNGSDDAR</sequence>
<dbReference type="NCBIfam" id="TIGR04040">
    <property type="entry name" value="glycyl_YjjI"/>
    <property type="match status" value="1"/>
</dbReference>
<dbReference type="InterPro" id="IPR016905">
    <property type="entry name" value="Glycyl_radical_YjjI-like"/>
</dbReference>
<name>A0A2V1GYF8_9GAMM</name>
<comment type="caution">
    <text evidence="1">The sequence shown here is derived from an EMBL/GenBank/DDBJ whole genome shotgun (WGS) entry which is preliminary data.</text>
</comment>
<dbReference type="RefSeq" id="WP_116688429.1">
    <property type="nucleotide sequence ID" value="NZ_CAWNYD010000009.1"/>
</dbReference>
<gene>
    <name evidence="1" type="ORF">DC094_17555</name>
</gene>
<proteinExistence type="predicted"/>
<dbReference type="SUPFAM" id="SSF51998">
    <property type="entry name" value="PFL-like glycyl radical enzymes"/>
    <property type="match status" value="1"/>
</dbReference>
<dbReference type="Proteomes" id="UP000244906">
    <property type="component" value="Unassembled WGS sequence"/>
</dbReference>
<protein>
    <submittedName>
        <fullName evidence="1">YjjI family glycine radical enzyme</fullName>
    </submittedName>
</protein>
<dbReference type="Gene3D" id="3.20.70.20">
    <property type="match status" value="1"/>
</dbReference>
<dbReference type="AlphaFoldDB" id="A0A2V1GYF8"/>
<evidence type="ECO:0000313" key="1">
    <source>
        <dbReference type="EMBL" id="PVZ65690.1"/>
    </source>
</evidence>
<dbReference type="PIRSF" id="PIRSF028991">
    <property type="entry name" value="Glycl_rad_HI0521_prd"/>
    <property type="match status" value="1"/>
</dbReference>
<reference evidence="1 2" key="1">
    <citation type="submission" date="2018-04" db="EMBL/GenBank/DDBJ databases">
        <title>Thalassorhabdus spongiae gen. nov., sp. nov., isolated from a marine sponge in South-West Iceland.</title>
        <authorList>
            <person name="Knobloch S."/>
            <person name="Daussin A."/>
            <person name="Johannsson R."/>
            <person name="Marteinsson V.T."/>
        </authorList>
    </citation>
    <scope>NUCLEOTIDE SEQUENCE [LARGE SCALE GENOMIC DNA]</scope>
    <source>
        <strain evidence="1 2">Hp12</strain>
    </source>
</reference>
<organism evidence="1 2">
    <name type="scientific">Pelagibaculum spongiae</name>
    <dbReference type="NCBI Taxonomy" id="2080658"/>
    <lineage>
        <taxon>Bacteria</taxon>
        <taxon>Pseudomonadati</taxon>
        <taxon>Pseudomonadota</taxon>
        <taxon>Gammaproteobacteria</taxon>
        <taxon>Oceanospirillales</taxon>
        <taxon>Pelagibaculum</taxon>
    </lineage>
</organism>
<dbReference type="OrthoDB" id="6189458at2"/>